<dbReference type="CDD" id="cd07302">
    <property type="entry name" value="CHD"/>
    <property type="match status" value="1"/>
</dbReference>
<dbReference type="InterPro" id="IPR000644">
    <property type="entry name" value="CBS_dom"/>
</dbReference>
<dbReference type="Gene3D" id="3.10.580.10">
    <property type="entry name" value="CBS-domain"/>
    <property type="match status" value="2"/>
</dbReference>
<comment type="caution">
    <text evidence="7">The sequence shown here is derived from an EMBL/GenBank/DDBJ whole genome shotgun (WGS) entry which is preliminary data.</text>
</comment>
<dbReference type="SUPFAM" id="SSF48452">
    <property type="entry name" value="TPR-like"/>
    <property type="match status" value="1"/>
</dbReference>
<dbReference type="Pfam" id="PF00571">
    <property type="entry name" value="CBS"/>
    <property type="match status" value="4"/>
</dbReference>
<dbReference type="PROSITE" id="PS51371">
    <property type="entry name" value="CBS"/>
    <property type="match status" value="4"/>
</dbReference>
<evidence type="ECO:0000256" key="4">
    <source>
        <dbReference type="SAM" id="Coils"/>
    </source>
</evidence>
<dbReference type="PANTHER" id="PTHR43081:SF1">
    <property type="entry name" value="ADENYLATE CYCLASE, TERMINAL-DIFFERENTIATION SPECIFIC"/>
    <property type="match status" value="1"/>
</dbReference>
<keyword evidence="8" id="KW-1185">Reference proteome</keyword>
<dbReference type="InterPro" id="IPR046342">
    <property type="entry name" value="CBS_dom_sf"/>
</dbReference>
<comment type="similarity">
    <text evidence="1">Belongs to the adenylyl cyclase class-3 family.</text>
</comment>
<organism evidence="7 8">
    <name type="scientific">Zarconia navalis LEGE 11467</name>
    <dbReference type="NCBI Taxonomy" id="1828826"/>
    <lineage>
        <taxon>Bacteria</taxon>
        <taxon>Bacillati</taxon>
        <taxon>Cyanobacteriota</taxon>
        <taxon>Cyanophyceae</taxon>
        <taxon>Oscillatoriophycideae</taxon>
        <taxon>Oscillatoriales</taxon>
        <taxon>Oscillatoriales incertae sedis</taxon>
        <taxon>Zarconia</taxon>
        <taxon>Zarconia navalis</taxon>
    </lineage>
</organism>
<protein>
    <submittedName>
        <fullName evidence="7">CBS domain-containing protein</fullName>
    </submittedName>
</protein>
<dbReference type="InterPro" id="IPR011990">
    <property type="entry name" value="TPR-like_helical_dom_sf"/>
</dbReference>
<dbReference type="AlphaFoldDB" id="A0A928VV92"/>
<evidence type="ECO:0000256" key="3">
    <source>
        <dbReference type="PROSITE-ProRule" id="PRU00703"/>
    </source>
</evidence>
<dbReference type="SMART" id="SM00116">
    <property type="entry name" value="CBS"/>
    <property type="match status" value="4"/>
</dbReference>
<dbReference type="GO" id="GO:0006171">
    <property type="term" value="P:cAMP biosynthetic process"/>
    <property type="evidence" value="ECO:0007669"/>
    <property type="project" value="TreeGrafter"/>
</dbReference>
<dbReference type="SUPFAM" id="SSF55073">
    <property type="entry name" value="Nucleotide cyclase"/>
    <property type="match status" value="1"/>
</dbReference>
<feature type="domain" description="CBS" evidence="6">
    <location>
        <begin position="225"/>
        <end position="283"/>
    </location>
</feature>
<gene>
    <name evidence="7" type="ORF">IQ235_04945</name>
</gene>
<feature type="domain" description="CBS" evidence="6">
    <location>
        <begin position="16"/>
        <end position="71"/>
    </location>
</feature>
<reference evidence="7" key="1">
    <citation type="submission" date="2020-10" db="EMBL/GenBank/DDBJ databases">
        <authorList>
            <person name="Castelo-Branco R."/>
            <person name="Eusebio N."/>
            <person name="Adriana R."/>
            <person name="Vieira A."/>
            <person name="Brugerolle De Fraissinette N."/>
            <person name="Rezende De Castro R."/>
            <person name="Schneider M.P."/>
            <person name="Vasconcelos V."/>
            <person name="Leao P.N."/>
        </authorList>
    </citation>
    <scope>NUCLEOTIDE SEQUENCE</scope>
    <source>
        <strain evidence="7">LEGE 11467</strain>
    </source>
</reference>
<evidence type="ECO:0000313" key="8">
    <source>
        <dbReference type="Proteomes" id="UP000621799"/>
    </source>
</evidence>
<sequence length="637" mass="71561">MLLSNSGSPTLLAKALDTHPTVISPDTSVLDTISVMSQTRASYVLVMAGDRLLGIFTERDVVRVTCDEVDLTGVTIDKLMTSGVKTIQLDRDTDIFGILSKLRAARIRHLPAVDEGGRVMGVITPHSLRQALNPTDMLQIRQVSSIMVPKVTTATPSTSISQVAQLMAQQRKSSVVICEVETNEDGEGRERRDRQKPLGIITERDIVQYKTLGLNFSQIPARDAMSSPLMPVQKNTPLWEAHQIMQNQRIRRLVVVDEAGYLAGIITQTTLLEAINPVDLNSTVELLQQTIDEKTKALRNANTQMQQEVAQRIEAEAQVRRLNEELQKRVREQVVFIDALHQHQQQLSQLNQAYERFVPRQFLQLLHKNSILDVELGDRVKQEMSILFCDIRSFTSLSESMTPEDNFRFINAYLSRMEPAILDNGGFIDKYLGDAIMALFGRNADDAVKAGIAMLDTLSRYNKTRQLPDRPPIRIGIGINTGDLMLGTVGGQTRMDGTVISDAVNLASRLEGLTKNYGVSLLISDRTFVEMKNQSDYDLRLIDRVQVKGKSEMVSVFEVFNADPPHLREGKLATKTMFEQGLVLYNMGAFEEAKELFDRCYQQNPEDRASTIYLERTRQALKNSLETRNGSHLEIVR</sequence>
<dbReference type="Pfam" id="PF00211">
    <property type="entry name" value="Guanylate_cyc"/>
    <property type="match status" value="1"/>
</dbReference>
<dbReference type="CDD" id="cd17774">
    <property type="entry name" value="CBS_two-component_sensor_histidine_kinase_repeat2"/>
    <property type="match status" value="1"/>
</dbReference>
<feature type="repeat" description="TPR" evidence="2">
    <location>
        <begin position="574"/>
        <end position="607"/>
    </location>
</feature>
<evidence type="ECO:0000259" key="5">
    <source>
        <dbReference type="PROSITE" id="PS50125"/>
    </source>
</evidence>
<dbReference type="SUPFAM" id="SSF54631">
    <property type="entry name" value="CBS-domain pair"/>
    <property type="match status" value="2"/>
</dbReference>
<dbReference type="Proteomes" id="UP000621799">
    <property type="component" value="Unassembled WGS sequence"/>
</dbReference>
<feature type="domain" description="CBS" evidence="6">
    <location>
        <begin position="80"/>
        <end position="140"/>
    </location>
</feature>
<accession>A0A928VV92</accession>
<dbReference type="GO" id="GO:0035556">
    <property type="term" value="P:intracellular signal transduction"/>
    <property type="evidence" value="ECO:0007669"/>
    <property type="project" value="InterPro"/>
</dbReference>
<evidence type="ECO:0000313" key="7">
    <source>
        <dbReference type="EMBL" id="MBE9040139.1"/>
    </source>
</evidence>
<dbReference type="SMART" id="SM00044">
    <property type="entry name" value="CYCc"/>
    <property type="match status" value="1"/>
</dbReference>
<dbReference type="InterPro" id="IPR001054">
    <property type="entry name" value="A/G_cyclase"/>
</dbReference>
<dbReference type="EMBL" id="JADEXN010000059">
    <property type="protein sequence ID" value="MBE9040139.1"/>
    <property type="molecule type" value="Genomic_DNA"/>
</dbReference>
<evidence type="ECO:0000259" key="6">
    <source>
        <dbReference type="PROSITE" id="PS51371"/>
    </source>
</evidence>
<keyword evidence="4" id="KW-0175">Coiled coil</keyword>
<feature type="domain" description="Guanylate cyclase" evidence="5">
    <location>
        <begin position="385"/>
        <end position="511"/>
    </location>
</feature>
<dbReference type="PANTHER" id="PTHR43081">
    <property type="entry name" value="ADENYLATE CYCLASE, TERMINAL-DIFFERENTIATION SPECIFIC-RELATED"/>
    <property type="match status" value="1"/>
</dbReference>
<dbReference type="PROSITE" id="PS50125">
    <property type="entry name" value="GUANYLATE_CYCLASE_2"/>
    <property type="match status" value="1"/>
</dbReference>
<evidence type="ECO:0000256" key="1">
    <source>
        <dbReference type="ARBA" id="ARBA00005381"/>
    </source>
</evidence>
<feature type="coiled-coil region" evidence="4">
    <location>
        <begin position="284"/>
        <end position="332"/>
    </location>
</feature>
<dbReference type="InterPro" id="IPR029787">
    <property type="entry name" value="Nucleotide_cyclase"/>
</dbReference>
<dbReference type="RefSeq" id="WP_264320397.1">
    <property type="nucleotide sequence ID" value="NZ_JADEXN010000059.1"/>
</dbReference>
<feature type="domain" description="CBS" evidence="6">
    <location>
        <begin position="147"/>
        <end position="216"/>
    </location>
</feature>
<keyword evidence="2" id="KW-0802">TPR repeat</keyword>
<dbReference type="Gene3D" id="3.30.70.1230">
    <property type="entry name" value="Nucleotide cyclase"/>
    <property type="match status" value="1"/>
</dbReference>
<dbReference type="GO" id="GO:0004016">
    <property type="term" value="F:adenylate cyclase activity"/>
    <property type="evidence" value="ECO:0007669"/>
    <property type="project" value="UniProtKB-ARBA"/>
</dbReference>
<dbReference type="PROSITE" id="PS50005">
    <property type="entry name" value="TPR"/>
    <property type="match status" value="1"/>
</dbReference>
<keyword evidence="3" id="KW-0129">CBS domain</keyword>
<dbReference type="InterPro" id="IPR019734">
    <property type="entry name" value="TPR_rpt"/>
</dbReference>
<proteinExistence type="inferred from homology"/>
<name>A0A928VV92_9CYAN</name>
<evidence type="ECO:0000256" key="2">
    <source>
        <dbReference type="PROSITE-ProRule" id="PRU00339"/>
    </source>
</evidence>
<dbReference type="InterPro" id="IPR050697">
    <property type="entry name" value="Adenylyl/Guanylyl_Cyclase_3/4"/>
</dbReference>